<proteinExistence type="predicted"/>
<organism evidence="1">
    <name type="scientific">marine sediment metagenome</name>
    <dbReference type="NCBI Taxonomy" id="412755"/>
    <lineage>
        <taxon>unclassified sequences</taxon>
        <taxon>metagenomes</taxon>
        <taxon>ecological metagenomes</taxon>
    </lineage>
</organism>
<sequence>MLGMYVHTHWGYNHPYAARTWTIDDWRGYLTGLSRLGYDTVMIWPQCDSMPPEPTESDLVWLTRLGEVVDIAHRELAMKVLMVLCPNTIGNEASATYAFTARPYFVTEKKINPADPAEREMFIEGRRKQLSPIAKADALVIIDSDPGGYPGATGEQFVDLLVDQVEVFRSFNPAGEFVYWMWSGWDATCRFWAAADEDGEADHPAQTADEFVQTLQQIAERVPEPWWVLASFPSHNEALDATGLRSKAMWNPYGLIEGEPTFPLTNYHVDKVAETVTSAELARYPLGVMGNSQTHCLQLPLTYAFSRLAQGAPRDEIDLKGFAERLVPGLGQTISAGWELIESDDADAQRAAAKRVQDAVWSVDGIGALGGLLFGGPERFMTDLAMNLEVRAAINDLTHSDSPDHMAGALRSMLDVVTPYQRRLGFTDACYGPLYAALSDVLGKLDDDGLNTALARWTDWSDPTVRNGAFVALLDAAESFCRRSGSEMEAK</sequence>
<comment type="caution">
    <text evidence="1">The sequence shown here is derived from an EMBL/GenBank/DDBJ whole genome shotgun (WGS) entry which is preliminary data.</text>
</comment>
<evidence type="ECO:0000313" key="1">
    <source>
        <dbReference type="EMBL" id="KKO03624.1"/>
    </source>
</evidence>
<protein>
    <submittedName>
        <fullName evidence="1">Uncharacterized protein</fullName>
    </submittedName>
</protein>
<accession>A0A0F9YGS3</accession>
<dbReference type="EMBL" id="LAZR01000026">
    <property type="protein sequence ID" value="KKO03624.1"/>
    <property type="molecule type" value="Genomic_DNA"/>
</dbReference>
<dbReference type="AlphaFoldDB" id="A0A0F9YGS3"/>
<name>A0A0F9YGS3_9ZZZZ</name>
<reference evidence="1" key="1">
    <citation type="journal article" date="2015" name="Nature">
        <title>Complex archaea that bridge the gap between prokaryotes and eukaryotes.</title>
        <authorList>
            <person name="Spang A."/>
            <person name="Saw J.H."/>
            <person name="Jorgensen S.L."/>
            <person name="Zaremba-Niedzwiedzka K."/>
            <person name="Martijn J."/>
            <person name="Lind A.E."/>
            <person name="van Eijk R."/>
            <person name="Schleper C."/>
            <person name="Guy L."/>
            <person name="Ettema T.J."/>
        </authorList>
    </citation>
    <scope>NUCLEOTIDE SEQUENCE</scope>
</reference>
<gene>
    <name evidence="1" type="ORF">LCGC14_0095510</name>
</gene>